<proteinExistence type="predicted"/>
<gene>
    <name evidence="2" type="ORF">FGIG_01922</name>
</gene>
<evidence type="ECO:0000256" key="1">
    <source>
        <dbReference type="SAM" id="MobiDB-lite"/>
    </source>
</evidence>
<reference evidence="2 3" key="1">
    <citation type="submission" date="2019-04" db="EMBL/GenBank/DDBJ databases">
        <title>Annotation for the trematode Fasciola gigantica.</title>
        <authorList>
            <person name="Choi Y.-J."/>
        </authorList>
    </citation>
    <scope>NUCLEOTIDE SEQUENCE [LARGE SCALE GENOMIC DNA]</scope>
    <source>
        <strain evidence="2">Uganda_cow_1</strain>
    </source>
</reference>
<dbReference type="AlphaFoldDB" id="A0A504YLK7"/>
<accession>A0A504YLK7</accession>
<feature type="region of interest" description="Disordered" evidence="1">
    <location>
        <begin position="119"/>
        <end position="138"/>
    </location>
</feature>
<dbReference type="EMBL" id="SUNJ01007281">
    <property type="protein sequence ID" value="TPP62134.1"/>
    <property type="molecule type" value="Genomic_DNA"/>
</dbReference>
<dbReference type="OrthoDB" id="10268074at2759"/>
<sequence>MGPVSRTGCHRNPRTAHHAAYAVGHGNSTSYGGQEVVSHPDPGLLFNPLTNEMLCAPDTTHTYYEITGGHQAQTISQQRHAMALQPRDVNLSSGDILDDWTRSKAASETEHKSFTSAATLGRPATGKGKRRATTKGDSMYNSKAGELALHSNKKSTTVSEKIHDCSGTEDHPIHKSNLATEDSAYSTKSPGQYTYQAYREGTFV</sequence>
<keyword evidence="3" id="KW-1185">Reference proteome</keyword>
<evidence type="ECO:0000313" key="3">
    <source>
        <dbReference type="Proteomes" id="UP000316759"/>
    </source>
</evidence>
<evidence type="ECO:0000313" key="2">
    <source>
        <dbReference type="EMBL" id="TPP62134.1"/>
    </source>
</evidence>
<comment type="caution">
    <text evidence="2">The sequence shown here is derived from an EMBL/GenBank/DDBJ whole genome shotgun (WGS) entry which is preliminary data.</text>
</comment>
<organism evidence="2 3">
    <name type="scientific">Fasciola gigantica</name>
    <name type="common">Giant liver fluke</name>
    <dbReference type="NCBI Taxonomy" id="46835"/>
    <lineage>
        <taxon>Eukaryota</taxon>
        <taxon>Metazoa</taxon>
        <taxon>Spiralia</taxon>
        <taxon>Lophotrochozoa</taxon>
        <taxon>Platyhelminthes</taxon>
        <taxon>Trematoda</taxon>
        <taxon>Digenea</taxon>
        <taxon>Plagiorchiida</taxon>
        <taxon>Echinostomata</taxon>
        <taxon>Echinostomatoidea</taxon>
        <taxon>Fasciolidae</taxon>
        <taxon>Fasciola</taxon>
    </lineage>
</organism>
<name>A0A504YLK7_FASGI</name>
<dbReference type="Proteomes" id="UP000316759">
    <property type="component" value="Unassembled WGS sequence"/>
</dbReference>
<protein>
    <submittedName>
        <fullName evidence="2">Uncharacterized protein</fullName>
    </submittedName>
</protein>